<name>A0A2T3JDF4_9GAMM</name>
<keyword evidence="4 6" id="KW-0067">ATP-binding</keyword>
<evidence type="ECO:0000259" key="5">
    <source>
        <dbReference type="PROSITE" id="PS50893"/>
    </source>
</evidence>
<evidence type="ECO:0000256" key="2">
    <source>
        <dbReference type="ARBA" id="ARBA00022448"/>
    </source>
</evidence>
<dbReference type="InterPro" id="IPR003439">
    <property type="entry name" value="ABC_transporter-like_ATP-bd"/>
</dbReference>
<evidence type="ECO:0000313" key="6">
    <source>
        <dbReference type="EMBL" id="PSU46904.1"/>
    </source>
</evidence>
<dbReference type="Gene3D" id="3.40.50.300">
    <property type="entry name" value="P-loop containing nucleotide triphosphate hydrolases"/>
    <property type="match status" value="1"/>
</dbReference>
<evidence type="ECO:0000313" key="7">
    <source>
        <dbReference type="Proteomes" id="UP000240987"/>
    </source>
</evidence>
<proteinExistence type="inferred from homology"/>
<dbReference type="PROSITE" id="PS00211">
    <property type="entry name" value="ABC_TRANSPORTER_1"/>
    <property type="match status" value="1"/>
</dbReference>
<dbReference type="SMART" id="SM00382">
    <property type="entry name" value="AAA"/>
    <property type="match status" value="1"/>
</dbReference>
<dbReference type="EMBL" id="PYMJ01000018">
    <property type="protein sequence ID" value="PSU46904.1"/>
    <property type="molecule type" value="Genomic_DNA"/>
</dbReference>
<feature type="domain" description="ABC transporter" evidence="5">
    <location>
        <begin position="4"/>
        <end position="212"/>
    </location>
</feature>
<dbReference type="InterPro" id="IPR017871">
    <property type="entry name" value="ABC_transporter-like_CS"/>
</dbReference>
<evidence type="ECO:0000256" key="3">
    <source>
        <dbReference type="ARBA" id="ARBA00022741"/>
    </source>
</evidence>
<protein>
    <submittedName>
        <fullName evidence="6">Phosphonate ABC transporter ATP-binding protein</fullName>
    </submittedName>
</protein>
<dbReference type="Pfam" id="PF00005">
    <property type="entry name" value="ABC_tran"/>
    <property type="match status" value="1"/>
</dbReference>
<dbReference type="InterPro" id="IPR003593">
    <property type="entry name" value="AAA+_ATPase"/>
</dbReference>
<dbReference type="AlphaFoldDB" id="A0A2T3JDF4"/>
<comment type="caution">
    <text evidence="6">The sequence shown here is derived from an EMBL/GenBank/DDBJ whole genome shotgun (WGS) entry which is preliminary data.</text>
</comment>
<dbReference type="OrthoDB" id="9802264at2"/>
<dbReference type="SUPFAM" id="SSF52540">
    <property type="entry name" value="P-loop containing nucleoside triphosphate hydrolases"/>
    <property type="match status" value="1"/>
</dbReference>
<comment type="similarity">
    <text evidence="1">Belongs to the ABC transporter superfamily.</text>
</comment>
<keyword evidence="7" id="KW-1185">Reference proteome</keyword>
<gene>
    <name evidence="6" type="ORF">C9J12_16990</name>
</gene>
<accession>A0A2T3JDF4</accession>
<dbReference type="GO" id="GO:0016887">
    <property type="term" value="F:ATP hydrolysis activity"/>
    <property type="evidence" value="ECO:0007669"/>
    <property type="project" value="InterPro"/>
</dbReference>
<keyword evidence="3" id="KW-0547">Nucleotide-binding</keyword>
<evidence type="ECO:0000256" key="4">
    <source>
        <dbReference type="ARBA" id="ARBA00022840"/>
    </source>
</evidence>
<dbReference type="GO" id="GO:0005524">
    <property type="term" value="F:ATP binding"/>
    <property type="evidence" value="ECO:0007669"/>
    <property type="project" value="UniProtKB-KW"/>
</dbReference>
<sequence>MALLELKNAELGYEHNPVLRDISLSIESGEKIALIGPSGAGKSTLLNQLHSLIHEETALCPQSHGLVGPLSLYNNIYMARLEQFNVFQNVLNLIKPQQWNEIAAIADTLGLRDKMRTSVDKLSGGQRQRVAIGRALYRNKPVFMGDEPVSSLDPLQAHSLLSHICESHHTLIVAIHDRHLALSCFDRIIGLKDGRIKFDKPSNQLDIAALNILYQS</sequence>
<dbReference type="InterPro" id="IPR027417">
    <property type="entry name" value="P-loop_NTPase"/>
</dbReference>
<dbReference type="PROSITE" id="PS50893">
    <property type="entry name" value="ABC_TRANSPORTER_2"/>
    <property type="match status" value="1"/>
</dbReference>
<dbReference type="PANTHER" id="PTHR42734">
    <property type="entry name" value="METAL TRANSPORT SYSTEM ATP-BINDING PROTEIN TM_0124-RELATED"/>
    <property type="match status" value="1"/>
</dbReference>
<evidence type="ECO:0000256" key="1">
    <source>
        <dbReference type="ARBA" id="ARBA00005417"/>
    </source>
</evidence>
<dbReference type="RefSeq" id="WP_107243800.1">
    <property type="nucleotide sequence ID" value="NZ_PYMJ01000018.1"/>
</dbReference>
<keyword evidence="2" id="KW-0813">Transport</keyword>
<organism evidence="6 7">
    <name type="scientific">Photobacterium frigidiphilum</name>
    <dbReference type="NCBI Taxonomy" id="264736"/>
    <lineage>
        <taxon>Bacteria</taxon>
        <taxon>Pseudomonadati</taxon>
        <taxon>Pseudomonadota</taxon>
        <taxon>Gammaproteobacteria</taxon>
        <taxon>Vibrionales</taxon>
        <taxon>Vibrionaceae</taxon>
        <taxon>Photobacterium</taxon>
    </lineage>
</organism>
<dbReference type="Proteomes" id="UP000240987">
    <property type="component" value="Unassembled WGS sequence"/>
</dbReference>
<reference evidence="6 7" key="1">
    <citation type="submission" date="2018-01" db="EMBL/GenBank/DDBJ databases">
        <title>Whole genome sequencing of Histamine producing bacteria.</title>
        <authorList>
            <person name="Butler K."/>
        </authorList>
    </citation>
    <scope>NUCLEOTIDE SEQUENCE [LARGE SCALE GENOMIC DNA]</scope>
    <source>
        <strain evidence="6 7">JCM 12947</strain>
    </source>
</reference>
<dbReference type="PANTHER" id="PTHR42734:SF6">
    <property type="entry name" value="MOLYBDATE IMPORT ATP-BINDING PROTEIN MOLC"/>
    <property type="match status" value="1"/>
</dbReference>
<dbReference type="InterPro" id="IPR050153">
    <property type="entry name" value="Metal_Ion_Import_ABC"/>
</dbReference>